<dbReference type="Pfam" id="PF14253">
    <property type="entry name" value="AbiH"/>
    <property type="match status" value="1"/>
</dbReference>
<protein>
    <submittedName>
        <fullName evidence="1">Abortive infection AbiH-like protein</fullName>
    </submittedName>
</protein>
<dbReference type="EMBL" id="QUNF01000003">
    <property type="protein sequence ID" value="REG92151.1"/>
    <property type="molecule type" value="Genomic_DNA"/>
</dbReference>
<sequence>MTKKLYVIGNGFDLFHGLKTGYWNFKEYLEVNDNELLQNIEKYLQSHELWSNFEAVLEYLEADDVVDYCLNYLQDYVAEDWSDSGHHDYQYEVNKIIGSLTSDLKQRFQEWIRTISPKGDENGERAMIKKESLFFNFNYTNTLESLYLVKREDIFYIHGNINEVGSDIILGHGRDPSTLEQLDGEGDAESDIRLIEANRTINRYFIENYKNTIQIITENEKYFRCLANIEEVVVLGHSMSIVDMEYFREIVKNIDLDKVKWIVSFHFESEIEAKQGFLKNIGVKSDNVSFLRMNEIDTEQLPLF</sequence>
<name>A0A3E0E1Q8_9BACT</name>
<dbReference type="RefSeq" id="WP_086539294.1">
    <property type="nucleotide sequence ID" value="NZ_MSSW01000001.1"/>
</dbReference>
<proteinExistence type="predicted"/>
<evidence type="ECO:0000313" key="1">
    <source>
        <dbReference type="EMBL" id="REG92151.1"/>
    </source>
</evidence>
<gene>
    <name evidence="1" type="ORF">C8N25_103230</name>
</gene>
<keyword evidence="2" id="KW-1185">Reference proteome</keyword>
<dbReference type="AlphaFoldDB" id="A0A3E0E1Q8"/>
<comment type="caution">
    <text evidence="1">The sequence shown here is derived from an EMBL/GenBank/DDBJ whole genome shotgun (WGS) entry which is preliminary data.</text>
</comment>
<dbReference type="InterPro" id="IPR025935">
    <property type="entry name" value="AbiH"/>
</dbReference>
<reference evidence="1 2" key="1">
    <citation type="submission" date="2018-08" db="EMBL/GenBank/DDBJ databases">
        <title>Genomic Encyclopedia of Archaeal and Bacterial Type Strains, Phase II (KMG-II): from individual species to whole genera.</title>
        <authorList>
            <person name="Goeker M."/>
        </authorList>
    </citation>
    <scope>NUCLEOTIDE SEQUENCE [LARGE SCALE GENOMIC DNA]</scope>
    <source>
        <strain evidence="1 2">DSM 15986</strain>
    </source>
</reference>
<evidence type="ECO:0000313" key="2">
    <source>
        <dbReference type="Proteomes" id="UP000256405"/>
    </source>
</evidence>
<dbReference type="OrthoDB" id="5903604at2"/>
<organism evidence="1 2">
    <name type="scientific">Algoriphagus antarcticus</name>
    <dbReference type="NCBI Taxonomy" id="238540"/>
    <lineage>
        <taxon>Bacteria</taxon>
        <taxon>Pseudomonadati</taxon>
        <taxon>Bacteroidota</taxon>
        <taxon>Cytophagia</taxon>
        <taxon>Cytophagales</taxon>
        <taxon>Cyclobacteriaceae</taxon>
        <taxon>Algoriphagus</taxon>
    </lineage>
</organism>
<accession>A0A3E0E1Q8</accession>
<dbReference type="Proteomes" id="UP000256405">
    <property type="component" value="Unassembled WGS sequence"/>
</dbReference>